<evidence type="ECO:0000313" key="2">
    <source>
        <dbReference type="EMBL" id="PPQ66099.1"/>
    </source>
</evidence>
<dbReference type="EMBL" id="NHYE01005638">
    <property type="protein sequence ID" value="PPQ66099.1"/>
    <property type="molecule type" value="Genomic_DNA"/>
</dbReference>
<accession>A0A409VIJ6</accession>
<dbReference type="GO" id="GO:0004649">
    <property type="term" value="F:poly(ADP-ribose) glycohydrolase activity"/>
    <property type="evidence" value="ECO:0007669"/>
    <property type="project" value="InterPro"/>
</dbReference>
<dbReference type="GO" id="GO:0005737">
    <property type="term" value="C:cytoplasm"/>
    <property type="evidence" value="ECO:0007669"/>
    <property type="project" value="TreeGrafter"/>
</dbReference>
<dbReference type="InterPro" id="IPR007724">
    <property type="entry name" value="Poly_GlycHdrlase"/>
</dbReference>
<dbReference type="PANTHER" id="PTHR12837:SF0">
    <property type="entry name" value="POLY(ADP-RIBOSE) GLYCOHYDROLASE"/>
    <property type="match status" value="1"/>
</dbReference>
<dbReference type="Pfam" id="PF05028">
    <property type="entry name" value="PARG_cat_C"/>
    <property type="match status" value="1"/>
</dbReference>
<dbReference type="GO" id="GO:0009225">
    <property type="term" value="P:nucleotide-sugar metabolic process"/>
    <property type="evidence" value="ECO:0007669"/>
    <property type="project" value="TreeGrafter"/>
</dbReference>
<dbReference type="GO" id="GO:0005634">
    <property type="term" value="C:nucleus"/>
    <property type="evidence" value="ECO:0007669"/>
    <property type="project" value="TreeGrafter"/>
</dbReference>
<name>A0A409VIJ6_9AGAR</name>
<dbReference type="OrthoDB" id="1937899at2759"/>
<dbReference type="GO" id="GO:0006282">
    <property type="term" value="P:regulation of DNA repair"/>
    <property type="evidence" value="ECO:0007669"/>
    <property type="project" value="InterPro"/>
</dbReference>
<dbReference type="GO" id="GO:1990966">
    <property type="term" value="P:ATP generation from poly-ADP-D-ribose"/>
    <property type="evidence" value="ECO:0007669"/>
    <property type="project" value="TreeGrafter"/>
</dbReference>
<dbReference type="STRING" id="231916.A0A409VIJ6"/>
<keyword evidence="3" id="KW-1185">Reference proteome</keyword>
<feature type="domain" description="PARG catalytic Macro" evidence="1">
    <location>
        <begin position="256"/>
        <end position="402"/>
    </location>
</feature>
<reference evidence="2 3" key="1">
    <citation type="journal article" date="2018" name="Evol. Lett.">
        <title>Horizontal gene cluster transfer increased hallucinogenic mushroom diversity.</title>
        <authorList>
            <person name="Reynolds H.T."/>
            <person name="Vijayakumar V."/>
            <person name="Gluck-Thaler E."/>
            <person name="Korotkin H.B."/>
            <person name="Matheny P.B."/>
            <person name="Slot J.C."/>
        </authorList>
    </citation>
    <scope>NUCLEOTIDE SEQUENCE [LARGE SCALE GENOMIC DNA]</scope>
    <source>
        <strain evidence="2 3">SRW20</strain>
    </source>
</reference>
<dbReference type="InParanoid" id="A0A409VIJ6"/>
<proteinExistence type="predicted"/>
<dbReference type="AlphaFoldDB" id="A0A409VIJ6"/>
<dbReference type="GO" id="GO:0005975">
    <property type="term" value="P:carbohydrate metabolic process"/>
    <property type="evidence" value="ECO:0007669"/>
    <property type="project" value="InterPro"/>
</dbReference>
<sequence length="466" mass="51254">MDVSSFHYTLPSHPSLRSLDPLGICDEDEPTIWNAITASIHSFRARSAPPSALHTLPQLVEDLSYSVHMDGHTNTKFLSGFISAKYPDPYSSDGLSLLNGILDHALLLPTLFESHQIPYLSEKNPTLRLSPVQVKCLLSHQILNTLRPPKGNDWGCTFTCWYSEPQALEDAVFGYLNSLFDFFTLPMETMSDTTYIYSTLPARGVSQTAESWMKDLPVNLFTNLTIEPVASSTVPFPHESVNCTLVASNSSPGFGASCTQEELVTAACPPLLLMGALLISPPVPDDVAIIVQTQAPIFQWKGKGREARRTSKWINASHTFLFLDASELDRMAPSDSAGLLDLDPKHFIRDLHKAYTGFNALSKHGIKAIASPIWGAGAFGADPIVKTIILSAASARAGIALYLSVDKEEFYPVHDTSQPHRLIDLLRRLRESCKNATIEAVVQKITSNEALGCRRGYEVLQLLEET</sequence>
<evidence type="ECO:0000259" key="1">
    <source>
        <dbReference type="Pfam" id="PF05028"/>
    </source>
</evidence>
<organism evidence="2 3">
    <name type="scientific">Gymnopilus dilepis</name>
    <dbReference type="NCBI Taxonomy" id="231916"/>
    <lineage>
        <taxon>Eukaryota</taxon>
        <taxon>Fungi</taxon>
        <taxon>Dikarya</taxon>
        <taxon>Basidiomycota</taxon>
        <taxon>Agaricomycotina</taxon>
        <taxon>Agaricomycetes</taxon>
        <taxon>Agaricomycetidae</taxon>
        <taxon>Agaricales</taxon>
        <taxon>Agaricineae</taxon>
        <taxon>Hymenogastraceae</taxon>
        <taxon>Gymnopilus</taxon>
    </lineage>
</organism>
<protein>
    <recommendedName>
        <fullName evidence="1">PARG catalytic Macro domain-containing protein</fullName>
    </recommendedName>
</protein>
<evidence type="ECO:0000313" key="3">
    <source>
        <dbReference type="Proteomes" id="UP000284706"/>
    </source>
</evidence>
<dbReference type="InterPro" id="IPR046372">
    <property type="entry name" value="PARG_cat_C"/>
</dbReference>
<dbReference type="PANTHER" id="PTHR12837">
    <property type="entry name" value="POLY ADP-RIBOSE GLYCOHYDROLASE"/>
    <property type="match status" value="1"/>
</dbReference>
<dbReference type="Proteomes" id="UP000284706">
    <property type="component" value="Unassembled WGS sequence"/>
</dbReference>
<comment type="caution">
    <text evidence="2">The sequence shown here is derived from an EMBL/GenBank/DDBJ whole genome shotgun (WGS) entry which is preliminary data.</text>
</comment>
<gene>
    <name evidence="2" type="ORF">CVT26_010901</name>
</gene>